<dbReference type="Proteomes" id="UP000180113">
    <property type="component" value="Unassembled WGS sequence"/>
</dbReference>
<proteinExistence type="predicted"/>
<dbReference type="AlphaFoldDB" id="A0AB73LMR1"/>
<comment type="caution">
    <text evidence="2">The sequence shown here is derived from an EMBL/GenBank/DDBJ whole genome shotgun (WGS) entry which is preliminary data.</text>
</comment>
<evidence type="ECO:0000313" key="2">
    <source>
        <dbReference type="EMBL" id="OHT48542.1"/>
    </source>
</evidence>
<dbReference type="Pfam" id="PF00561">
    <property type="entry name" value="Abhydrolase_1"/>
    <property type="match status" value="1"/>
</dbReference>
<evidence type="ECO:0000313" key="3">
    <source>
        <dbReference type="Proteomes" id="UP000180113"/>
    </source>
</evidence>
<dbReference type="InterPro" id="IPR000073">
    <property type="entry name" value="AB_hydrolase_1"/>
</dbReference>
<dbReference type="EMBL" id="MLHW01000019">
    <property type="protein sequence ID" value="OHT48542.1"/>
    <property type="molecule type" value="Genomic_DNA"/>
</dbReference>
<dbReference type="PANTHER" id="PTHR46438">
    <property type="entry name" value="ALPHA/BETA-HYDROLASES SUPERFAMILY PROTEIN"/>
    <property type="match status" value="1"/>
</dbReference>
<dbReference type="GO" id="GO:0016787">
    <property type="term" value="F:hydrolase activity"/>
    <property type="evidence" value="ECO:0007669"/>
    <property type="project" value="UniProtKB-KW"/>
</dbReference>
<evidence type="ECO:0000259" key="1">
    <source>
        <dbReference type="Pfam" id="PF00561"/>
    </source>
</evidence>
<name>A0AB73LMR1_MYCCH</name>
<feature type="domain" description="AB hydrolase-1" evidence="1">
    <location>
        <begin position="26"/>
        <end position="270"/>
    </location>
</feature>
<gene>
    <name evidence="2" type="ORF">BKG62_21010</name>
</gene>
<dbReference type="SUPFAM" id="SSF53474">
    <property type="entry name" value="alpha/beta-Hydrolases"/>
    <property type="match status" value="1"/>
</dbReference>
<dbReference type="Gene3D" id="3.40.50.1820">
    <property type="entry name" value="alpha/beta hydrolase"/>
    <property type="match status" value="1"/>
</dbReference>
<dbReference type="InterPro" id="IPR029058">
    <property type="entry name" value="AB_hydrolase_fold"/>
</dbReference>
<keyword evidence="2" id="KW-0378">Hydrolase</keyword>
<accession>A0AB73LMR1</accession>
<organism evidence="2 3">
    <name type="scientific">Mycobacteroides chelonae</name>
    <name type="common">Mycobacterium chelonae</name>
    <dbReference type="NCBI Taxonomy" id="1774"/>
    <lineage>
        <taxon>Bacteria</taxon>
        <taxon>Bacillati</taxon>
        <taxon>Actinomycetota</taxon>
        <taxon>Actinomycetes</taxon>
        <taxon>Mycobacteriales</taxon>
        <taxon>Mycobacteriaceae</taxon>
        <taxon>Mycobacteroides</taxon>
    </lineage>
</organism>
<dbReference type="PANTHER" id="PTHR46438:SF11">
    <property type="entry name" value="LIPASE-RELATED"/>
    <property type="match status" value="1"/>
</dbReference>
<protein>
    <submittedName>
        <fullName evidence="2">Alpha/beta hydrolase</fullName>
    </submittedName>
</protein>
<dbReference type="PRINTS" id="PR00111">
    <property type="entry name" value="ABHYDROLASE"/>
</dbReference>
<reference evidence="2 3" key="1">
    <citation type="submission" date="2016-10" db="EMBL/GenBank/DDBJ databases">
        <title>Evaluation of Human, Animal and Environmental Mycobacterium chelonae Isolates by Core Genome Phylogenomic Analysis, Targeted Gene Comparison, and Anti-microbial Susceptibility Patterns: A Tale of Mistaken Identities.</title>
        <authorList>
            <person name="Fogelson S.B."/>
            <person name="Camus A.C."/>
            <person name="Lorenz W."/>
            <person name="Vasireddy R."/>
            <person name="Vasireddy S."/>
            <person name="Smith T."/>
            <person name="Brown-Elliott B.A."/>
            <person name="Wallace R.J.Jr."/>
            <person name="Hasan N.A."/>
            <person name="Reischl U."/>
            <person name="Sanchez S."/>
        </authorList>
    </citation>
    <scope>NUCLEOTIDE SEQUENCE [LARGE SCALE GENOMIC DNA]</scope>
    <source>
        <strain evidence="2 3">42895</strain>
    </source>
</reference>
<sequence length="300" mass="33378">MTVSTSYFAFEGDRLAYTRQGSGSPVLFFSNMGSTKEAWVLQAEALRHKFEVICLDHIGLGESDIPATPYSVEKYATMLSAFIDHLDVEKISVVGNCMGSAMMLLLADRRPEKFDRLFLINPASAQTLRRSVLFGGPSRVLTRFSRVIIAASRLFWLPKIFGRIAVALQYGPRGWRRGMVHRLPGAAAIEATLNTRGRTTATLEILSDPVQLGQVDRLEPGPDFPRRMVVWGESNLVLSAKAGRELNRTLRPEREVYLPGRGHLPMIESPEEITALIDDFLTEQKSSVTPDSSDKNEVVI</sequence>